<dbReference type="EMBL" id="LR796214">
    <property type="protein sequence ID" value="CAB4127672.1"/>
    <property type="molecule type" value="Genomic_DNA"/>
</dbReference>
<accession>A0A6J5L216</accession>
<evidence type="ECO:0000256" key="1">
    <source>
        <dbReference type="SAM" id="MobiDB-lite"/>
    </source>
</evidence>
<feature type="region of interest" description="Disordered" evidence="1">
    <location>
        <begin position="1"/>
        <end position="30"/>
    </location>
</feature>
<name>A0A6J5L216_9CAUD</name>
<organism evidence="2">
    <name type="scientific">uncultured Caudovirales phage</name>
    <dbReference type="NCBI Taxonomy" id="2100421"/>
    <lineage>
        <taxon>Viruses</taxon>
        <taxon>Duplodnaviria</taxon>
        <taxon>Heunggongvirae</taxon>
        <taxon>Uroviricota</taxon>
        <taxon>Caudoviricetes</taxon>
        <taxon>Peduoviridae</taxon>
        <taxon>Maltschvirus</taxon>
        <taxon>Maltschvirus maltsch</taxon>
    </lineage>
</organism>
<reference evidence="2" key="1">
    <citation type="submission" date="2020-04" db="EMBL/GenBank/DDBJ databases">
        <authorList>
            <person name="Chiriac C."/>
            <person name="Salcher M."/>
            <person name="Ghai R."/>
            <person name="Kavagutti S V."/>
        </authorList>
    </citation>
    <scope>NUCLEOTIDE SEQUENCE</scope>
</reference>
<proteinExistence type="predicted"/>
<feature type="compositionally biased region" description="Basic and acidic residues" evidence="1">
    <location>
        <begin position="1"/>
        <end position="22"/>
    </location>
</feature>
<sequence length="30" mass="3682">MKRKEKGEKRKMPKVEMKEDKKMSKKSKTK</sequence>
<evidence type="ECO:0000313" key="2">
    <source>
        <dbReference type="EMBL" id="CAB4127672.1"/>
    </source>
</evidence>
<protein>
    <submittedName>
        <fullName evidence="2">Uncharacterized protein</fullName>
    </submittedName>
</protein>
<gene>
    <name evidence="2" type="ORF">UFOVP93_10</name>
</gene>